<name>A0ABP9TG36_9MICC</name>
<reference evidence="3" key="1">
    <citation type="journal article" date="2019" name="Int. J. Syst. Evol. Microbiol.">
        <title>The Global Catalogue of Microorganisms (GCM) 10K type strain sequencing project: providing services to taxonomists for standard genome sequencing and annotation.</title>
        <authorList>
            <consortium name="The Broad Institute Genomics Platform"/>
            <consortium name="The Broad Institute Genome Sequencing Center for Infectious Disease"/>
            <person name="Wu L."/>
            <person name="Ma J."/>
        </authorList>
    </citation>
    <scope>NUCLEOTIDE SEQUENCE [LARGE SCALE GENOMIC DNA]</scope>
    <source>
        <strain evidence="3">JCM 18952</strain>
    </source>
</reference>
<accession>A0ABP9TG36</accession>
<keyword evidence="1" id="KW-0812">Transmembrane</keyword>
<protein>
    <submittedName>
        <fullName evidence="2">Uncharacterized protein</fullName>
    </submittedName>
</protein>
<evidence type="ECO:0000313" key="3">
    <source>
        <dbReference type="Proteomes" id="UP001501257"/>
    </source>
</evidence>
<organism evidence="2 3">
    <name type="scientific">Paeniglutamicibacter antarcticus</name>
    <dbReference type="NCBI Taxonomy" id="494023"/>
    <lineage>
        <taxon>Bacteria</taxon>
        <taxon>Bacillati</taxon>
        <taxon>Actinomycetota</taxon>
        <taxon>Actinomycetes</taxon>
        <taxon>Micrococcales</taxon>
        <taxon>Micrococcaceae</taxon>
        <taxon>Paeniglutamicibacter</taxon>
    </lineage>
</organism>
<evidence type="ECO:0000313" key="2">
    <source>
        <dbReference type="EMBL" id="GAA5225516.1"/>
    </source>
</evidence>
<keyword evidence="1" id="KW-1133">Transmembrane helix</keyword>
<keyword evidence="1" id="KW-0472">Membrane</keyword>
<feature type="transmembrane region" description="Helical" evidence="1">
    <location>
        <begin position="44"/>
        <end position="67"/>
    </location>
</feature>
<dbReference type="RefSeq" id="WP_210101938.1">
    <property type="nucleotide sequence ID" value="NZ_BAABLK010000002.1"/>
</dbReference>
<keyword evidence="3" id="KW-1185">Reference proteome</keyword>
<dbReference type="EMBL" id="BAABLK010000002">
    <property type="protein sequence ID" value="GAA5225516.1"/>
    <property type="molecule type" value="Genomic_DNA"/>
</dbReference>
<proteinExistence type="predicted"/>
<sequence>MNTTASNPASQRILTFLAGGIAVVSLAALVTVLVQYMLQVAATPALLAVALYGLPLAFILLMAVLVLNFRERRRSS</sequence>
<comment type="caution">
    <text evidence="2">The sequence shown here is derived from an EMBL/GenBank/DDBJ whole genome shotgun (WGS) entry which is preliminary data.</text>
</comment>
<feature type="transmembrane region" description="Helical" evidence="1">
    <location>
        <begin position="12"/>
        <end position="38"/>
    </location>
</feature>
<evidence type="ECO:0000256" key="1">
    <source>
        <dbReference type="SAM" id="Phobius"/>
    </source>
</evidence>
<dbReference type="Proteomes" id="UP001501257">
    <property type="component" value="Unassembled WGS sequence"/>
</dbReference>
<gene>
    <name evidence="2" type="ORF">GCM10025778_00460</name>
</gene>